<evidence type="ECO:0000313" key="3">
    <source>
        <dbReference type="EMBL" id="KAG8197673.1"/>
    </source>
</evidence>
<feature type="chain" id="PRO_5043675387" description="Protein giant-lens" evidence="2">
    <location>
        <begin position="26"/>
        <end position="251"/>
    </location>
</feature>
<dbReference type="Proteomes" id="UP000827092">
    <property type="component" value="Unassembled WGS sequence"/>
</dbReference>
<reference evidence="3 4" key="1">
    <citation type="journal article" date="2022" name="Nat. Ecol. Evol.">
        <title>A masculinizing supergene underlies an exaggerated male reproductive morph in a spider.</title>
        <authorList>
            <person name="Hendrickx F."/>
            <person name="De Corte Z."/>
            <person name="Sonet G."/>
            <person name="Van Belleghem S.M."/>
            <person name="Kostlbacher S."/>
            <person name="Vangestel C."/>
        </authorList>
    </citation>
    <scope>NUCLEOTIDE SEQUENCE [LARGE SCALE GENOMIC DNA]</scope>
    <source>
        <strain evidence="3">W744_W776</strain>
    </source>
</reference>
<keyword evidence="4" id="KW-1185">Reference proteome</keyword>
<accession>A0AAV6VPP3</accession>
<comment type="caution">
    <text evidence="3">The sequence shown here is derived from an EMBL/GenBank/DDBJ whole genome shotgun (WGS) entry which is preliminary data.</text>
</comment>
<evidence type="ECO:0000256" key="1">
    <source>
        <dbReference type="SAM" id="MobiDB-lite"/>
    </source>
</evidence>
<dbReference type="AlphaFoldDB" id="A0AAV6VPP3"/>
<gene>
    <name evidence="3" type="ORF">JTE90_001598</name>
</gene>
<protein>
    <recommendedName>
        <fullName evidence="5">Protein giant-lens</fullName>
    </recommendedName>
</protein>
<evidence type="ECO:0000313" key="4">
    <source>
        <dbReference type="Proteomes" id="UP000827092"/>
    </source>
</evidence>
<dbReference type="Gene3D" id="2.20.20.150">
    <property type="match status" value="1"/>
</dbReference>
<proteinExistence type="predicted"/>
<dbReference type="InterPro" id="IPR021633">
    <property type="entry name" value="Argos"/>
</dbReference>
<evidence type="ECO:0008006" key="5">
    <source>
        <dbReference type="Google" id="ProtNLM"/>
    </source>
</evidence>
<feature type="region of interest" description="Disordered" evidence="1">
    <location>
        <begin position="223"/>
        <end position="251"/>
    </location>
</feature>
<dbReference type="Pfam" id="PF11581">
    <property type="entry name" value="Argos"/>
    <property type="match status" value="1"/>
</dbReference>
<sequence>MMFSSSGVTLVLGLVLAVLPLPMMANVNNSVKVEEKMSKSASMLKVLYPLGQSEDLPECDRWSVCSRVDTYSRPWVEKLCACKDGRTCSTSLHANDGHTVMDRTRQYKVCESADHLPTCRFFKDITWTHITGGDDSNRFQQRVHCKCPPNSATYISGRDIRTNSKGAVVYYYHFSCSPESSMRCRRKEPCRLFTVRKRFPVEEVTTSTLCSCPPKSPCPARHTDPFVLSDSDRPRDGTRTYSGYCGGSGNL</sequence>
<dbReference type="EMBL" id="JAFNEN010000052">
    <property type="protein sequence ID" value="KAG8197673.1"/>
    <property type="molecule type" value="Genomic_DNA"/>
</dbReference>
<organism evidence="3 4">
    <name type="scientific">Oedothorax gibbosus</name>
    <dbReference type="NCBI Taxonomy" id="931172"/>
    <lineage>
        <taxon>Eukaryota</taxon>
        <taxon>Metazoa</taxon>
        <taxon>Ecdysozoa</taxon>
        <taxon>Arthropoda</taxon>
        <taxon>Chelicerata</taxon>
        <taxon>Arachnida</taxon>
        <taxon>Araneae</taxon>
        <taxon>Araneomorphae</taxon>
        <taxon>Entelegynae</taxon>
        <taxon>Araneoidea</taxon>
        <taxon>Linyphiidae</taxon>
        <taxon>Erigoninae</taxon>
        <taxon>Oedothorax</taxon>
    </lineage>
</organism>
<evidence type="ECO:0000256" key="2">
    <source>
        <dbReference type="SAM" id="SignalP"/>
    </source>
</evidence>
<keyword evidence="2" id="KW-0732">Signal</keyword>
<name>A0AAV6VPP3_9ARAC</name>
<feature type="signal peptide" evidence="2">
    <location>
        <begin position="1"/>
        <end position="25"/>
    </location>
</feature>
<dbReference type="Gene3D" id="2.20.20.160">
    <property type="match status" value="2"/>
</dbReference>